<sequence length="80" mass="9079">MVVGFHCLSPYQMLGYWEKRIAHLWSAWPQAVCVSNHSKPVQAQMARNSKAAISVTITSSQCRSFLIANPFTLCWLKVRP</sequence>
<protein>
    <submittedName>
        <fullName evidence="1">Uncharacterized protein</fullName>
    </submittedName>
</protein>
<name>A0A0F9GR86_9ZZZZ</name>
<evidence type="ECO:0000313" key="1">
    <source>
        <dbReference type="EMBL" id="KKM01255.1"/>
    </source>
</evidence>
<organism evidence="1">
    <name type="scientific">marine sediment metagenome</name>
    <dbReference type="NCBI Taxonomy" id="412755"/>
    <lineage>
        <taxon>unclassified sequences</taxon>
        <taxon>metagenomes</taxon>
        <taxon>ecological metagenomes</taxon>
    </lineage>
</organism>
<proteinExistence type="predicted"/>
<dbReference type="EMBL" id="LAZR01017239">
    <property type="protein sequence ID" value="KKM01255.1"/>
    <property type="molecule type" value="Genomic_DNA"/>
</dbReference>
<dbReference type="AlphaFoldDB" id="A0A0F9GR86"/>
<accession>A0A0F9GR86</accession>
<reference evidence="1" key="1">
    <citation type="journal article" date="2015" name="Nature">
        <title>Complex archaea that bridge the gap between prokaryotes and eukaryotes.</title>
        <authorList>
            <person name="Spang A."/>
            <person name="Saw J.H."/>
            <person name="Jorgensen S.L."/>
            <person name="Zaremba-Niedzwiedzka K."/>
            <person name="Martijn J."/>
            <person name="Lind A.E."/>
            <person name="van Eijk R."/>
            <person name="Schleper C."/>
            <person name="Guy L."/>
            <person name="Ettema T.J."/>
        </authorList>
    </citation>
    <scope>NUCLEOTIDE SEQUENCE</scope>
</reference>
<comment type="caution">
    <text evidence="1">The sequence shown here is derived from an EMBL/GenBank/DDBJ whole genome shotgun (WGS) entry which is preliminary data.</text>
</comment>
<gene>
    <name evidence="1" type="ORF">LCGC14_1796220</name>
</gene>